<evidence type="ECO:0008006" key="4">
    <source>
        <dbReference type="Google" id="ProtNLM"/>
    </source>
</evidence>
<feature type="transmembrane region" description="Helical" evidence="1">
    <location>
        <begin position="352"/>
        <end position="369"/>
    </location>
</feature>
<keyword evidence="1" id="KW-0472">Membrane</keyword>
<name>A0A370DT73_9GAMM</name>
<dbReference type="AlphaFoldDB" id="A0A370DT73"/>
<feature type="transmembrane region" description="Helical" evidence="1">
    <location>
        <begin position="375"/>
        <end position="392"/>
    </location>
</feature>
<accession>A0A370DT73</accession>
<dbReference type="Proteomes" id="UP000255508">
    <property type="component" value="Unassembled WGS sequence"/>
</dbReference>
<feature type="transmembrane region" description="Helical" evidence="1">
    <location>
        <begin position="305"/>
        <end position="332"/>
    </location>
</feature>
<organism evidence="2 3">
    <name type="scientific">endosymbiont of Lamellibrachia luymesi</name>
    <dbReference type="NCBI Taxonomy" id="2200907"/>
    <lineage>
        <taxon>Bacteria</taxon>
        <taxon>Pseudomonadati</taxon>
        <taxon>Pseudomonadota</taxon>
        <taxon>Gammaproteobacteria</taxon>
        <taxon>sulfur-oxidizing symbionts</taxon>
    </lineage>
</organism>
<gene>
    <name evidence="2" type="ORF">DIZ79_14670</name>
</gene>
<evidence type="ECO:0000313" key="3">
    <source>
        <dbReference type="Proteomes" id="UP000255508"/>
    </source>
</evidence>
<proteinExistence type="predicted"/>
<feature type="transmembrane region" description="Helical" evidence="1">
    <location>
        <begin position="213"/>
        <end position="230"/>
    </location>
</feature>
<dbReference type="InterPro" id="IPR047798">
    <property type="entry name" value="BPSS1780-like"/>
</dbReference>
<dbReference type="EMBL" id="QFXD01000251">
    <property type="protein sequence ID" value="RDH88356.1"/>
    <property type="molecule type" value="Genomic_DNA"/>
</dbReference>
<evidence type="ECO:0000256" key="1">
    <source>
        <dbReference type="SAM" id="Phobius"/>
    </source>
</evidence>
<keyword evidence="1" id="KW-0812">Transmembrane</keyword>
<feature type="transmembrane region" description="Helical" evidence="1">
    <location>
        <begin position="188"/>
        <end position="207"/>
    </location>
</feature>
<keyword evidence="1" id="KW-1133">Transmembrane helix</keyword>
<dbReference type="NCBIfam" id="NF041043">
    <property type="entry name" value="BPSS1780_fam"/>
    <property type="match status" value="1"/>
</dbReference>
<evidence type="ECO:0000313" key="2">
    <source>
        <dbReference type="EMBL" id="RDH88356.1"/>
    </source>
</evidence>
<comment type="caution">
    <text evidence="2">The sequence shown here is derived from an EMBL/GenBank/DDBJ whole genome shotgun (WGS) entry which is preliminary data.</text>
</comment>
<sequence length="401" mass="43816">MDKVNEVFKVVFFGQLQSGAEAEQVVVAFSERFKVDEETAQNLLKTDREVDLKKNLTREQAEQYQAALERTGLVVRIDPMADQLSLEPMNTGEAGEKEKQPEPPCPKCGADRVEDGTCLECGVVVSKYLAIQANAEDTETDDADPYAAPQADLVDYEQGEMTGPNSVPAGHGWAWIVKGWWHFKQSPLVWVLALVIWFVIAILVNLVPILGGILTNLFAPVVMGGFMLGARAQDEGDKFEIGHLFAGFSNNMGQLVLVGVIYMAGFLLLGVIVALFAGGMFAAMGDLEMMQNPEAMAAMMLSPTMLLLFLLVMALAIPLMMAYWFAPALVVLDGLKAIDAMKLSIRGCLKNVLPFLVYGIVGMVLFILGAIPFGLGLLVVLPMMVASIYVGYRDIYFNKSR</sequence>
<protein>
    <recommendedName>
        <fullName evidence="4">DUF2189 domain-containing protein</fullName>
    </recommendedName>
</protein>
<feature type="transmembrane region" description="Helical" evidence="1">
    <location>
        <begin position="255"/>
        <end position="285"/>
    </location>
</feature>
<reference evidence="2 3" key="1">
    <citation type="journal article" date="2018" name="ISME J.">
        <title>Endosymbiont genomes yield clues of tubeworm success.</title>
        <authorList>
            <person name="Li Y."/>
            <person name="Liles M.R."/>
            <person name="Halanych K.M."/>
        </authorList>
    </citation>
    <scope>NUCLEOTIDE SEQUENCE [LARGE SCALE GENOMIC DNA]</scope>
    <source>
        <strain evidence="2">A1422</strain>
    </source>
</reference>